<feature type="region of interest" description="Disordered" evidence="1">
    <location>
        <begin position="59"/>
        <end position="100"/>
    </location>
</feature>
<evidence type="ECO:0000313" key="5">
    <source>
        <dbReference type="Proteomes" id="UP000192342"/>
    </source>
</evidence>
<sequence>MDELVKQRLVGAVVLALIAVVLIPWMFGSPKDPRMTIQPSFAGTPVPNVANQRNEVVLLEPQSTSAPRSEPEPTPRRFLSEPAPRAMPSPQATPSAAPAATASQSWLLQLASYSNRAAADDFRSRLSKDGYVSYREQVKVGAKTYYRVRLKVNGSKEQAEAVKTRIEKKYRLQAKLLPAR</sequence>
<protein>
    <submittedName>
        <fullName evidence="4">Sporulation-like protein</fullName>
    </submittedName>
</protein>
<evidence type="ECO:0000259" key="3">
    <source>
        <dbReference type="PROSITE" id="PS51724"/>
    </source>
</evidence>
<keyword evidence="5" id="KW-1185">Reference proteome</keyword>
<keyword evidence="2" id="KW-1133">Transmembrane helix</keyword>
<feature type="domain" description="SPOR" evidence="3">
    <location>
        <begin position="100"/>
        <end position="179"/>
    </location>
</feature>
<dbReference type="Proteomes" id="UP000192342">
    <property type="component" value="Unassembled WGS sequence"/>
</dbReference>
<gene>
    <name evidence="4" type="ORF">ATO7_12078</name>
</gene>
<accession>A0A1Y1SBN1</accession>
<evidence type="ECO:0000256" key="1">
    <source>
        <dbReference type="SAM" id="MobiDB-lite"/>
    </source>
</evidence>
<dbReference type="OrthoDB" id="8558195at2"/>
<keyword evidence="2" id="KW-0812">Transmembrane</keyword>
<dbReference type="GO" id="GO:0032153">
    <property type="term" value="C:cell division site"/>
    <property type="evidence" value="ECO:0007669"/>
    <property type="project" value="TreeGrafter"/>
</dbReference>
<dbReference type="RefSeq" id="WP_083562057.1">
    <property type="nucleotide sequence ID" value="NZ_AQQV01000003.1"/>
</dbReference>
<dbReference type="InterPro" id="IPR036680">
    <property type="entry name" value="SPOR-like_sf"/>
</dbReference>
<dbReference type="PANTHER" id="PTHR38687:SF1">
    <property type="entry name" value="CELL DIVISION PROTEIN DEDD"/>
    <property type="match status" value="1"/>
</dbReference>
<dbReference type="AlphaFoldDB" id="A0A1Y1SBN1"/>
<name>A0A1Y1SBN1_9GAMM</name>
<dbReference type="PROSITE" id="PS51724">
    <property type="entry name" value="SPOR"/>
    <property type="match status" value="1"/>
</dbReference>
<evidence type="ECO:0000313" key="4">
    <source>
        <dbReference type="EMBL" id="ORE86031.1"/>
    </source>
</evidence>
<dbReference type="PANTHER" id="PTHR38687">
    <property type="entry name" value="CELL DIVISION PROTEIN DEDD-RELATED"/>
    <property type="match status" value="1"/>
</dbReference>
<reference evidence="4 5" key="1">
    <citation type="submission" date="2013-04" db="EMBL/GenBank/DDBJ databases">
        <title>Oceanococcus atlanticus 22II-S10r2 Genome Sequencing.</title>
        <authorList>
            <person name="Lai Q."/>
            <person name="Li G."/>
            <person name="Shao Z."/>
        </authorList>
    </citation>
    <scope>NUCLEOTIDE SEQUENCE [LARGE SCALE GENOMIC DNA]</scope>
    <source>
        <strain evidence="4 5">22II-S10r2</strain>
    </source>
</reference>
<evidence type="ECO:0000256" key="2">
    <source>
        <dbReference type="SAM" id="Phobius"/>
    </source>
</evidence>
<dbReference type="GO" id="GO:0032506">
    <property type="term" value="P:cytokinetic process"/>
    <property type="evidence" value="ECO:0007669"/>
    <property type="project" value="TreeGrafter"/>
</dbReference>
<dbReference type="SUPFAM" id="SSF110997">
    <property type="entry name" value="Sporulation related repeat"/>
    <property type="match status" value="1"/>
</dbReference>
<feature type="compositionally biased region" description="Basic and acidic residues" evidence="1">
    <location>
        <begin position="69"/>
        <end position="79"/>
    </location>
</feature>
<dbReference type="Pfam" id="PF05036">
    <property type="entry name" value="SPOR"/>
    <property type="match status" value="1"/>
</dbReference>
<keyword evidence="2" id="KW-0472">Membrane</keyword>
<dbReference type="InterPro" id="IPR052521">
    <property type="entry name" value="Cell_div_SPOR-domain"/>
</dbReference>
<feature type="compositionally biased region" description="Low complexity" evidence="1">
    <location>
        <begin position="88"/>
        <end position="100"/>
    </location>
</feature>
<dbReference type="Gene3D" id="3.30.70.1070">
    <property type="entry name" value="Sporulation related repeat"/>
    <property type="match status" value="1"/>
</dbReference>
<feature type="transmembrane region" description="Helical" evidence="2">
    <location>
        <begin position="9"/>
        <end position="27"/>
    </location>
</feature>
<dbReference type="STRING" id="1317117.ATO7_12078"/>
<dbReference type="GO" id="GO:0030428">
    <property type="term" value="C:cell septum"/>
    <property type="evidence" value="ECO:0007669"/>
    <property type="project" value="TreeGrafter"/>
</dbReference>
<comment type="caution">
    <text evidence="4">The sequence shown here is derived from an EMBL/GenBank/DDBJ whole genome shotgun (WGS) entry which is preliminary data.</text>
</comment>
<proteinExistence type="predicted"/>
<dbReference type="GO" id="GO:0042834">
    <property type="term" value="F:peptidoglycan binding"/>
    <property type="evidence" value="ECO:0007669"/>
    <property type="project" value="InterPro"/>
</dbReference>
<dbReference type="InterPro" id="IPR007730">
    <property type="entry name" value="SPOR-like_dom"/>
</dbReference>
<dbReference type="EMBL" id="AQQV01000003">
    <property type="protein sequence ID" value="ORE86031.1"/>
    <property type="molecule type" value="Genomic_DNA"/>
</dbReference>
<organism evidence="4 5">
    <name type="scientific">Oceanococcus atlanticus</name>
    <dbReference type="NCBI Taxonomy" id="1317117"/>
    <lineage>
        <taxon>Bacteria</taxon>
        <taxon>Pseudomonadati</taxon>
        <taxon>Pseudomonadota</taxon>
        <taxon>Gammaproteobacteria</taxon>
        <taxon>Chromatiales</taxon>
        <taxon>Oceanococcaceae</taxon>
        <taxon>Oceanococcus</taxon>
    </lineage>
</organism>